<organism evidence="2 3">
    <name type="scientific">Escherichia phage C130_2</name>
    <dbReference type="NCBI Taxonomy" id="2234093"/>
    <lineage>
        <taxon>Viruses</taxon>
        <taxon>Duplodnaviria</taxon>
        <taxon>Heunggongvirae</taxon>
        <taxon>Uroviricota</taxon>
        <taxon>Caudoviricetes</taxon>
        <taxon>Hungariovirus</taxon>
        <taxon>Hungariovirus C1302</taxon>
    </lineage>
</organism>
<feature type="domain" description="Ig-like" evidence="1">
    <location>
        <begin position="62"/>
        <end position="150"/>
    </location>
</feature>
<evidence type="ECO:0000259" key="1">
    <source>
        <dbReference type="PROSITE" id="PS50835"/>
    </source>
</evidence>
<dbReference type="Proteomes" id="UP000266204">
    <property type="component" value="Segment"/>
</dbReference>
<dbReference type="InterPro" id="IPR013783">
    <property type="entry name" value="Ig-like_fold"/>
</dbReference>
<evidence type="ECO:0000313" key="2">
    <source>
        <dbReference type="EMBL" id="AXC34366.1"/>
    </source>
</evidence>
<accession>A0A384ZRU9</accession>
<keyword evidence="3" id="KW-1185">Reference proteome</keyword>
<dbReference type="Gene3D" id="2.60.40.10">
    <property type="entry name" value="Immunoglobulins"/>
    <property type="match status" value="2"/>
</dbReference>
<dbReference type="SMART" id="SM00409">
    <property type="entry name" value="IG"/>
    <property type="match status" value="2"/>
</dbReference>
<dbReference type="EMBL" id="MH363708">
    <property type="protein sequence ID" value="AXC34366.1"/>
    <property type="molecule type" value="Genomic_DNA"/>
</dbReference>
<dbReference type="SUPFAM" id="SSF48726">
    <property type="entry name" value="Immunoglobulin"/>
    <property type="match status" value="2"/>
</dbReference>
<name>A0A384ZRU9_9CAUD</name>
<reference evidence="2 3" key="1">
    <citation type="journal article" date="2018" name="Arch. Virol.">
        <title>Complete genome sequence of C130_2, a novel myovirus infecting pathogenic Escherichia coli and Shigella strains.</title>
        <authorList>
            <person name="Svab D."/>
            <person name="Falgenhauer L."/>
            <person name="Rohde M."/>
            <person name="Chakraborty T."/>
            <person name="Toth I."/>
        </authorList>
    </citation>
    <scope>NUCLEOTIDE SEQUENCE [LARGE SCALE GENOMIC DNA]</scope>
</reference>
<proteinExistence type="predicted"/>
<dbReference type="InterPro" id="IPR036179">
    <property type="entry name" value="Ig-like_dom_sf"/>
</dbReference>
<gene>
    <name evidence="2" type="ORF">1302_0057</name>
</gene>
<dbReference type="InterPro" id="IPR003599">
    <property type="entry name" value="Ig_sub"/>
</dbReference>
<dbReference type="InterPro" id="IPR007110">
    <property type="entry name" value="Ig-like_dom"/>
</dbReference>
<protein>
    <submittedName>
        <fullName evidence="2">Neck whiskers protein</fullName>
    </submittedName>
</protein>
<dbReference type="PROSITE" id="PS50835">
    <property type="entry name" value="IG_LIKE"/>
    <property type="match status" value="1"/>
</dbReference>
<sequence length="265" mass="28171">MGFWHRHPDRALKGWKVTRIAGPDGGQTPQLSVIYLTAEQEAALTLDPTGMFYIELDPNQVPPLTFATNLPGNNGSDATATYLALGANKTFTVEMEGGIPPYHYAWFRRASSTDNPIGSDQNTYNIPSYAASNNGDYFCRVTDSAGQTVESLRERTKVAIRLTTNLAATATWTAGTSASLAVVAADGLLPYTYQWQQSTDGATWTNVTNGGASGITGATGPTLTFATPQESDSGKRFRCTVTSANNNAPKTVTSNVCTVTVNPAA</sequence>
<evidence type="ECO:0000313" key="3">
    <source>
        <dbReference type="Proteomes" id="UP000266204"/>
    </source>
</evidence>